<name>A0A8H7T6B4_9HELO</name>
<reference evidence="2" key="1">
    <citation type="submission" date="2021-02" db="EMBL/GenBank/DDBJ databases">
        <title>Genome sequence Cadophora malorum strain M34.</title>
        <authorList>
            <person name="Stefanovic E."/>
            <person name="Vu D."/>
            <person name="Scully C."/>
            <person name="Dijksterhuis J."/>
            <person name="Roader J."/>
            <person name="Houbraken J."/>
        </authorList>
    </citation>
    <scope>NUCLEOTIDE SEQUENCE</scope>
    <source>
        <strain evidence="2">M34</strain>
    </source>
</reference>
<keyword evidence="1" id="KW-0472">Membrane</keyword>
<proteinExistence type="predicted"/>
<dbReference type="PANTHER" id="PTHR35394:SF5">
    <property type="entry name" value="DUF3176 DOMAIN-CONTAINING PROTEIN"/>
    <property type="match status" value="1"/>
</dbReference>
<dbReference type="OrthoDB" id="5376804at2759"/>
<organism evidence="2 3">
    <name type="scientific">Cadophora malorum</name>
    <dbReference type="NCBI Taxonomy" id="108018"/>
    <lineage>
        <taxon>Eukaryota</taxon>
        <taxon>Fungi</taxon>
        <taxon>Dikarya</taxon>
        <taxon>Ascomycota</taxon>
        <taxon>Pezizomycotina</taxon>
        <taxon>Leotiomycetes</taxon>
        <taxon>Helotiales</taxon>
        <taxon>Ploettnerulaceae</taxon>
        <taxon>Cadophora</taxon>
    </lineage>
</organism>
<dbReference type="PANTHER" id="PTHR35394">
    <property type="entry name" value="DUF3176 DOMAIN-CONTAINING PROTEIN"/>
    <property type="match status" value="1"/>
</dbReference>
<accession>A0A8H7T6B4</accession>
<feature type="transmembrane region" description="Helical" evidence="1">
    <location>
        <begin position="86"/>
        <end position="108"/>
    </location>
</feature>
<feature type="transmembrane region" description="Helical" evidence="1">
    <location>
        <begin position="128"/>
        <end position="151"/>
    </location>
</feature>
<comment type="caution">
    <text evidence="2">The sequence shown here is derived from an EMBL/GenBank/DDBJ whole genome shotgun (WGS) entry which is preliminary data.</text>
</comment>
<evidence type="ECO:0000256" key="1">
    <source>
        <dbReference type="SAM" id="Phobius"/>
    </source>
</evidence>
<protein>
    <submittedName>
        <fullName evidence="2">Uncharacterized protein</fullName>
    </submittedName>
</protein>
<sequence>MSGYFELGRSTDQYPQYSSQYEDYEHQYANQYSPNLPKTPESLWTPSPRSAGSLLEHHSPSIPPRPAKIKFRRRIIRKFRDLSARLWLWESAACLLSLIILALIFVNLLMLNDNPTYYWAWPWNVNSVLAFAVTIMKASLLIPVASSLGQLKWHWFRRSRSLKGLELFDEASRGTLGSIRLLWSLKFWYLASLGALITVLTLSVDTFVQNAVKVVYHNDTTDGSYVYRTNSFSFSSYFDRGVGMEIPPSAMLVDLSYAMNQASNVSSAGLFQQDLVSCYTGNCTFPRFQSLGVDYQCVESQVSKDSPAFVHSADPSFYLEYDNGVVNSTTVSGPPDSSAFQSLGPMIARWLAIVNPSTLYADPFAIECSFYWVVYTYEVESIGGKVTETIIDRWTNATDKDLESHIIYLTPPTCWIDGSVAWGDEEECHNVVWPIPHLSLQNWFNLTDFGFPGAATNQTSTNDDQQTWWYSSLFMQSLLSDVVDGNSSSIRAALELRAYNTAWMITSYMRRAPIFNNDSSEYGKQYGTTYWAPDSYYHVVWGNMVVPILLVVLSALFFVITAFVTRKEPKWKASQLATVFHGLGYQDTVKAGNINSYADMMEVAKQMDVRLSETDLGKRLVSGAPEGMAQGHG</sequence>
<feature type="transmembrane region" description="Helical" evidence="1">
    <location>
        <begin position="544"/>
        <end position="564"/>
    </location>
</feature>
<keyword evidence="1" id="KW-1133">Transmembrane helix</keyword>
<dbReference type="AlphaFoldDB" id="A0A8H7T6B4"/>
<evidence type="ECO:0000313" key="2">
    <source>
        <dbReference type="EMBL" id="KAG4413061.1"/>
    </source>
</evidence>
<keyword evidence="1" id="KW-0812">Transmembrane</keyword>
<dbReference type="Pfam" id="PF11374">
    <property type="entry name" value="DUF3176"/>
    <property type="match status" value="1"/>
</dbReference>
<dbReference type="Proteomes" id="UP000664132">
    <property type="component" value="Unassembled WGS sequence"/>
</dbReference>
<dbReference type="InterPro" id="IPR021514">
    <property type="entry name" value="DUF3176"/>
</dbReference>
<gene>
    <name evidence="2" type="ORF">IFR04_013825</name>
</gene>
<evidence type="ECO:0000313" key="3">
    <source>
        <dbReference type="Proteomes" id="UP000664132"/>
    </source>
</evidence>
<dbReference type="EMBL" id="JAFJYH010000336">
    <property type="protein sequence ID" value="KAG4413061.1"/>
    <property type="molecule type" value="Genomic_DNA"/>
</dbReference>
<keyword evidence="3" id="KW-1185">Reference proteome</keyword>
<feature type="transmembrane region" description="Helical" evidence="1">
    <location>
        <begin position="187"/>
        <end position="208"/>
    </location>
</feature>